<organism evidence="5 6">
    <name type="scientific">Exophiala viscosa</name>
    <dbReference type="NCBI Taxonomy" id="2486360"/>
    <lineage>
        <taxon>Eukaryota</taxon>
        <taxon>Fungi</taxon>
        <taxon>Dikarya</taxon>
        <taxon>Ascomycota</taxon>
        <taxon>Pezizomycotina</taxon>
        <taxon>Eurotiomycetes</taxon>
        <taxon>Chaetothyriomycetidae</taxon>
        <taxon>Chaetothyriales</taxon>
        <taxon>Herpotrichiellaceae</taxon>
        <taxon>Exophiala</taxon>
    </lineage>
</organism>
<name>A0AAN6E5V6_9EURO</name>
<keyword evidence="2" id="KW-0479">Metal-binding</keyword>
<comment type="similarity">
    <text evidence="1">Belongs to the Gfa family.</text>
</comment>
<evidence type="ECO:0000256" key="2">
    <source>
        <dbReference type="ARBA" id="ARBA00022723"/>
    </source>
</evidence>
<sequence length="158" mass="17529">MSEQITGSCNCGRHVYTIPKPTQMNLCRLWSSWIVPGSPANQCYQIVLIAANGLVPCEQYLLHSHRHGIALNEYSSRHSAHLFVESKDITTSSPQPRTYTQNADSGNPMERAWCDECGCGIWIKSHQMPDQTFLKAGKPKSSLVHPATAPKICPCVSF</sequence>
<dbReference type="GO" id="GO:0016846">
    <property type="term" value="F:carbon-sulfur lyase activity"/>
    <property type="evidence" value="ECO:0007669"/>
    <property type="project" value="InterPro"/>
</dbReference>
<keyword evidence="6" id="KW-1185">Reference proteome</keyword>
<dbReference type="GO" id="GO:0046872">
    <property type="term" value="F:metal ion binding"/>
    <property type="evidence" value="ECO:0007669"/>
    <property type="project" value="UniProtKB-KW"/>
</dbReference>
<evidence type="ECO:0000313" key="5">
    <source>
        <dbReference type="EMBL" id="KAI1617403.1"/>
    </source>
</evidence>
<evidence type="ECO:0000313" key="6">
    <source>
        <dbReference type="Proteomes" id="UP001203852"/>
    </source>
</evidence>
<proteinExistence type="inferred from homology"/>
<dbReference type="SUPFAM" id="SSF51316">
    <property type="entry name" value="Mss4-like"/>
    <property type="match status" value="1"/>
</dbReference>
<accession>A0AAN6E5V6</accession>
<dbReference type="Pfam" id="PF04828">
    <property type="entry name" value="GFA"/>
    <property type="match status" value="1"/>
</dbReference>
<feature type="domain" description="CENP-V/GFA" evidence="4">
    <location>
        <begin position="75"/>
        <end position="139"/>
    </location>
</feature>
<keyword evidence="3" id="KW-0862">Zinc</keyword>
<dbReference type="AlphaFoldDB" id="A0AAN6E5V6"/>
<dbReference type="EMBL" id="MU404350">
    <property type="protein sequence ID" value="KAI1617403.1"/>
    <property type="molecule type" value="Genomic_DNA"/>
</dbReference>
<dbReference type="InterPro" id="IPR011057">
    <property type="entry name" value="Mss4-like_sf"/>
</dbReference>
<evidence type="ECO:0000256" key="3">
    <source>
        <dbReference type="ARBA" id="ARBA00022833"/>
    </source>
</evidence>
<gene>
    <name evidence="5" type="ORF">EDD36DRAFT_480</name>
</gene>
<evidence type="ECO:0000256" key="1">
    <source>
        <dbReference type="ARBA" id="ARBA00005495"/>
    </source>
</evidence>
<dbReference type="Proteomes" id="UP001203852">
    <property type="component" value="Unassembled WGS sequence"/>
</dbReference>
<comment type="caution">
    <text evidence="5">The sequence shown here is derived from an EMBL/GenBank/DDBJ whole genome shotgun (WGS) entry which is preliminary data.</text>
</comment>
<evidence type="ECO:0000259" key="4">
    <source>
        <dbReference type="Pfam" id="PF04828"/>
    </source>
</evidence>
<dbReference type="Gene3D" id="2.170.150.70">
    <property type="match status" value="1"/>
</dbReference>
<dbReference type="InterPro" id="IPR006913">
    <property type="entry name" value="CENP-V/GFA"/>
</dbReference>
<protein>
    <recommendedName>
        <fullName evidence="4">CENP-V/GFA domain-containing protein</fullName>
    </recommendedName>
</protein>
<reference evidence="5" key="1">
    <citation type="journal article" date="2022" name="bioRxiv">
        <title>Deciphering the potential niche of two novel black yeast fungi from a biological soil crust based on their genomes, phenotypes, and melanin regulation.</title>
        <authorList>
            <consortium name="DOE Joint Genome Institute"/>
            <person name="Carr E.C."/>
            <person name="Barton Q."/>
            <person name="Grambo S."/>
            <person name="Sullivan M."/>
            <person name="Renfro C.M."/>
            <person name="Kuo A."/>
            <person name="Pangilinan J."/>
            <person name="Lipzen A."/>
            <person name="Keymanesh K."/>
            <person name="Savage E."/>
            <person name="Barry K."/>
            <person name="Grigoriev I.V."/>
            <person name="Riekhof W.R."/>
            <person name="Harris S.S."/>
        </authorList>
    </citation>
    <scope>NUCLEOTIDE SEQUENCE</scope>
    <source>
        <strain evidence="5">JF 03-4F</strain>
    </source>
</reference>